<dbReference type="GO" id="GO:0022857">
    <property type="term" value="F:transmembrane transporter activity"/>
    <property type="evidence" value="ECO:0007669"/>
    <property type="project" value="InterPro"/>
</dbReference>
<dbReference type="Gene3D" id="1.20.1250.20">
    <property type="entry name" value="MFS general substrate transporter like domains"/>
    <property type="match status" value="1"/>
</dbReference>
<protein>
    <submittedName>
        <fullName evidence="6">Putative MFS-type transporter</fullName>
    </submittedName>
</protein>
<dbReference type="STRING" id="1664694.A0A0N0NQJ4"/>
<feature type="domain" description="Major facilitator superfamily (MFS) profile" evidence="5">
    <location>
        <begin position="1"/>
        <end position="465"/>
    </location>
</feature>
<keyword evidence="3" id="KW-1133">Transmembrane helix</keyword>
<evidence type="ECO:0000313" key="7">
    <source>
        <dbReference type="Proteomes" id="UP000038010"/>
    </source>
</evidence>
<dbReference type="InterPro" id="IPR036259">
    <property type="entry name" value="MFS_trans_sf"/>
</dbReference>
<keyword evidence="2" id="KW-0812">Transmembrane</keyword>
<comment type="caution">
    <text evidence="6">The sequence shown here is derived from an EMBL/GenBank/DDBJ whole genome shotgun (WGS) entry which is preliminary data.</text>
</comment>
<evidence type="ECO:0000256" key="3">
    <source>
        <dbReference type="ARBA" id="ARBA00022989"/>
    </source>
</evidence>
<dbReference type="VEuPathDB" id="FungiDB:AB675_6341"/>
<sequence>MATRFDSPALLLLYYMLHWRVGPIVSSMAIAFITEWGINFTDVTLLTGYLLCATGATGVVIASCSRKYGKRPTLLWSISFAFGGSVWASFSQSYGSLVGARVLQGFGIAMFESVTYTVISDLYHVHQRGTRITYYILAQSGLATFPVTIAGKITMDLGWRWVFYLLSLFMGLAWVLCILFGWETMYGRTAVCNLDTSSQDQIDKVLEQQSTSVHELETTTDLTNAPTPANDAENTRETFLQRLKPFHGTFSDQNLWTQTLRPFLVLLNPLVIWYILIISFTTVWVIVISFCTAQAFYRPPYSLSIAQQGYMSAGPIVGGLLGCIACGLICDPLARSFARRNSGIYEPEFRGDSCGSICMFGLVYVSVQFAAVSAGAYVVDAFRDISVDIFIIAMTIKNFLFFGFTYFLNDWYARWGPARMFNTIGGIQLALSLTTIPVYIYGKRLRHWWHNLELSKRIQRGSQAI</sequence>
<proteinExistence type="predicted"/>
<dbReference type="RefSeq" id="XP_018003941.1">
    <property type="nucleotide sequence ID" value="XM_018146625.1"/>
</dbReference>
<dbReference type="PANTHER" id="PTHR23502">
    <property type="entry name" value="MAJOR FACILITATOR SUPERFAMILY"/>
    <property type="match status" value="1"/>
</dbReference>
<organism evidence="6 7">
    <name type="scientific">Cyphellophora attinorum</name>
    <dbReference type="NCBI Taxonomy" id="1664694"/>
    <lineage>
        <taxon>Eukaryota</taxon>
        <taxon>Fungi</taxon>
        <taxon>Dikarya</taxon>
        <taxon>Ascomycota</taxon>
        <taxon>Pezizomycotina</taxon>
        <taxon>Eurotiomycetes</taxon>
        <taxon>Chaetothyriomycetidae</taxon>
        <taxon>Chaetothyriales</taxon>
        <taxon>Cyphellophoraceae</taxon>
        <taxon>Cyphellophora</taxon>
    </lineage>
</organism>
<dbReference type="GO" id="GO:0005886">
    <property type="term" value="C:plasma membrane"/>
    <property type="evidence" value="ECO:0007669"/>
    <property type="project" value="TreeGrafter"/>
</dbReference>
<reference evidence="6 7" key="1">
    <citation type="submission" date="2015-06" db="EMBL/GenBank/DDBJ databases">
        <title>Draft genome of the ant-associated black yeast Phialophora attae CBS 131958.</title>
        <authorList>
            <person name="Moreno L.F."/>
            <person name="Stielow B.J."/>
            <person name="de Hoog S."/>
            <person name="Vicente V.A."/>
            <person name="Weiss V.A."/>
            <person name="de Vries M."/>
            <person name="Cruz L.M."/>
            <person name="Souza E.M."/>
        </authorList>
    </citation>
    <scope>NUCLEOTIDE SEQUENCE [LARGE SCALE GENOMIC DNA]</scope>
    <source>
        <strain evidence="6 7">CBS 131958</strain>
    </source>
</reference>
<dbReference type="OrthoDB" id="2585655at2759"/>
<dbReference type="Proteomes" id="UP000038010">
    <property type="component" value="Unassembled WGS sequence"/>
</dbReference>
<keyword evidence="7" id="KW-1185">Reference proteome</keyword>
<accession>A0A0N0NQJ4</accession>
<gene>
    <name evidence="6" type="ORF">AB675_6341</name>
</gene>
<dbReference type="InterPro" id="IPR011701">
    <property type="entry name" value="MFS"/>
</dbReference>
<dbReference type="Pfam" id="PF07690">
    <property type="entry name" value="MFS_1"/>
    <property type="match status" value="1"/>
</dbReference>
<evidence type="ECO:0000313" key="6">
    <source>
        <dbReference type="EMBL" id="KPI43978.1"/>
    </source>
</evidence>
<evidence type="ECO:0000259" key="5">
    <source>
        <dbReference type="PROSITE" id="PS50850"/>
    </source>
</evidence>
<evidence type="ECO:0000256" key="2">
    <source>
        <dbReference type="ARBA" id="ARBA00022692"/>
    </source>
</evidence>
<dbReference type="AlphaFoldDB" id="A0A0N0NQJ4"/>
<dbReference type="InterPro" id="IPR020846">
    <property type="entry name" value="MFS_dom"/>
</dbReference>
<name>A0A0N0NQJ4_9EURO</name>
<dbReference type="PROSITE" id="PS50850">
    <property type="entry name" value="MFS"/>
    <property type="match status" value="1"/>
</dbReference>
<dbReference type="SUPFAM" id="SSF103473">
    <property type="entry name" value="MFS general substrate transporter"/>
    <property type="match status" value="1"/>
</dbReference>
<dbReference type="GeneID" id="28738505"/>
<dbReference type="EMBL" id="LFJN01000004">
    <property type="protein sequence ID" value="KPI43978.1"/>
    <property type="molecule type" value="Genomic_DNA"/>
</dbReference>
<keyword evidence="4" id="KW-0472">Membrane</keyword>
<comment type="subcellular location">
    <subcellularLocation>
        <location evidence="1">Membrane</location>
        <topology evidence="1">Multi-pass membrane protein</topology>
    </subcellularLocation>
</comment>
<evidence type="ECO:0000256" key="1">
    <source>
        <dbReference type="ARBA" id="ARBA00004141"/>
    </source>
</evidence>
<dbReference type="PANTHER" id="PTHR23502:SF29">
    <property type="entry name" value="TRANSPORTER, PUTATIVE (AFU_ORTHOLOGUE AFUA_6G06680)-RELATED"/>
    <property type="match status" value="1"/>
</dbReference>
<evidence type="ECO:0000256" key="4">
    <source>
        <dbReference type="ARBA" id="ARBA00023136"/>
    </source>
</evidence>